<dbReference type="EMBL" id="JBHUOG010000002">
    <property type="protein sequence ID" value="MFD2796548.1"/>
    <property type="molecule type" value="Genomic_DNA"/>
</dbReference>
<dbReference type="InterPro" id="IPR009351">
    <property type="entry name" value="AlkZ-like"/>
</dbReference>
<keyword evidence="1" id="KW-0238">DNA-binding</keyword>
<reference evidence="2" key="1">
    <citation type="journal article" date="2019" name="Int. J. Syst. Evol. Microbiol.">
        <title>The Global Catalogue of Microorganisms (GCM) 10K type strain sequencing project: providing services to taxonomists for standard genome sequencing and annotation.</title>
        <authorList>
            <consortium name="The Broad Institute Genomics Platform"/>
            <consortium name="The Broad Institute Genome Sequencing Center for Infectious Disease"/>
            <person name="Wu L."/>
            <person name="Ma J."/>
        </authorList>
    </citation>
    <scope>NUCLEOTIDE SEQUENCE [LARGE SCALE GENOMIC DNA]</scope>
    <source>
        <strain evidence="2">CCM 7044</strain>
    </source>
</reference>
<comment type="caution">
    <text evidence="1">The sequence shown here is derived from an EMBL/GenBank/DDBJ whole genome shotgun (WGS) entry which is preliminary data.</text>
</comment>
<keyword evidence="2" id="KW-1185">Reference proteome</keyword>
<gene>
    <name evidence="1" type="ORF">ACFS27_23505</name>
</gene>
<dbReference type="Proteomes" id="UP001597479">
    <property type="component" value="Unassembled WGS sequence"/>
</dbReference>
<dbReference type="PANTHER" id="PTHR38479:SF2">
    <property type="entry name" value="WINGED HELIX DNA-BINDING DOMAIN-CONTAINING PROTEIN"/>
    <property type="match status" value="1"/>
</dbReference>
<protein>
    <submittedName>
        <fullName evidence="1">Winged helix DNA-binding domain-containing protein</fullName>
    </submittedName>
</protein>
<dbReference type="Pfam" id="PF06224">
    <property type="entry name" value="AlkZ-like"/>
    <property type="match status" value="1"/>
</dbReference>
<evidence type="ECO:0000313" key="2">
    <source>
        <dbReference type="Proteomes" id="UP001597479"/>
    </source>
</evidence>
<dbReference type="GO" id="GO:0003677">
    <property type="term" value="F:DNA binding"/>
    <property type="evidence" value="ECO:0007669"/>
    <property type="project" value="UniProtKB-KW"/>
</dbReference>
<name>A0ABW5VY07_9MICO</name>
<proteinExistence type="predicted"/>
<organism evidence="1 2">
    <name type="scientific">Promicromonospora vindobonensis</name>
    <dbReference type="NCBI Taxonomy" id="195748"/>
    <lineage>
        <taxon>Bacteria</taxon>
        <taxon>Bacillati</taxon>
        <taxon>Actinomycetota</taxon>
        <taxon>Actinomycetes</taxon>
        <taxon>Micrococcales</taxon>
        <taxon>Promicromonosporaceae</taxon>
        <taxon>Promicromonospora</taxon>
    </lineage>
</organism>
<sequence>MTERVPVSDVVARRLAAQHLTERLGEDALPDAAADCGIQNSPPGSALLALHARVRGATREAVDHAVAERKSLLQTWSVRGAPFYVPTADAATFTTGVLPPSDEALRRFLPGVAPALDALGLSLTEAAELTRTEIREVLAGRRLAVQELGAELAGRVAGRLTAKQRRRWTAEGPYAAGQPLGEGVVHFCLRVLTLQGVVCFAPRSGNKAPFVLVDEWLGHPLPDVDPTTARAELLRRYLHCYGPSTRAGFAAWTGLQVRDTDSWWDAVEGELTPVRLTDADSDRGSTAWIRTADLDTLRSPPSPTGVRLLPPRDPYTQLHDRESILDQRWHREVWKTVGEPGTLLVDGVIAGIWRPRKSGRRLALAVTTFASLAEPHRRALHAEAEQVAPLRGASSVTVEHATF</sequence>
<accession>A0ABW5VY07</accession>
<dbReference type="RefSeq" id="WP_377188327.1">
    <property type="nucleotide sequence ID" value="NZ_JBHUOG010000002.1"/>
</dbReference>
<evidence type="ECO:0000313" key="1">
    <source>
        <dbReference type="EMBL" id="MFD2796548.1"/>
    </source>
</evidence>
<dbReference type="PANTHER" id="PTHR38479">
    <property type="entry name" value="LMO0824 PROTEIN"/>
    <property type="match status" value="1"/>
</dbReference>